<comment type="caution">
    <text evidence="1">The sequence shown here is derived from an EMBL/GenBank/DDBJ whole genome shotgun (WGS) entry which is preliminary data.</text>
</comment>
<organism evidence="1 2">
    <name type="scientific">Senna tora</name>
    <dbReference type="NCBI Taxonomy" id="362788"/>
    <lineage>
        <taxon>Eukaryota</taxon>
        <taxon>Viridiplantae</taxon>
        <taxon>Streptophyta</taxon>
        <taxon>Embryophyta</taxon>
        <taxon>Tracheophyta</taxon>
        <taxon>Spermatophyta</taxon>
        <taxon>Magnoliopsida</taxon>
        <taxon>eudicotyledons</taxon>
        <taxon>Gunneridae</taxon>
        <taxon>Pentapetalae</taxon>
        <taxon>rosids</taxon>
        <taxon>fabids</taxon>
        <taxon>Fabales</taxon>
        <taxon>Fabaceae</taxon>
        <taxon>Caesalpinioideae</taxon>
        <taxon>Cassia clade</taxon>
        <taxon>Senna</taxon>
    </lineage>
</organism>
<dbReference type="EMBL" id="JAAIUW010000010">
    <property type="protein sequence ID" value="KAF7811693.1"/>
    <property type="molecule type" value="Genomic_DNA"/>
</dbReference>
<keyword evidence="2" id="KW-1185">Reference proteome</keyword>
<evidence type="ECO:0000313" key="1">
    <source>
        <dbReference type="EMBL" id="KAF7811693.1"/>
    </source>
</evidence>
<reference evidence="1" key="1">
    <citation type="submission" date="2020-09" db="EMBL/GenBank/DDBJ databases">
        <title>Genome-Enabled Discovery of Anthraquinone Biosynthesis in Senna tora.</title>
        <authorList>
            <person name="Kang S.-H."/>
            <person name="Pandey R.P."/>
            <person name="Lee C.-M."/>
            <person name="Sim J.-S."/>
            <person name="Jeong J.-T."/>
            <person name="Choi B.-S."/>
            <person name="Jung M."/>
            <person name="Ginzburg D."/>
            <person name="Zhao K."/>
            <person name="Won S.Y."/>
            <person name="Oh T.-J."/>
            <person name="Yu Y."/>
            <person name="Kim N.-H."/>
            <person name="Lee O.R."/>
            <person name="Lee T.-H."/>
            <person name="Bashyal P."/>
            <person name="Kim T.-S."/>
            <person name="Lee W.-H."/>
            <person name="Kawkins C."/>
            <person name="Kim C.-K."/>
            <person name="Kim J.S."/>
            <person name="Ahn B.O."/>
            <person name="Rhee S.Y."/>
            <person name="Sohng J.K."/>
        </authorList>
    </citation>
    <scope>NUCLEOTIDE SEQUENCE</scope>
    <source>
        <tissue evidence="1">Leaf</tissue>
    </source>
</reference>
<gene>
    <name evidence="1" type="ORF">G2W53_032669</name>
</gene>
<evidence type="ECO:0000313" key="2">
    <source>
        <dbReference type="Proteomes" id="UP000634136"/>
    </source>
</evidence>
<proteinExistence type="predicted"/>
<dbReference type="AlphaFoldDB" id="A0A834SXX6"/>
<protein>
    <submittedName>
        <fullName evidence="1">Uncharacterized protein</fullName>
    </submittedName>
</protein>
<sequence length="56" mass="6458">MTSLQIPKGTYKLCPHLPSNSNPIYLPNSRSYGEKPYFSLCFSLVIDRSLRERELP</sequence>
<accession>A0A834SXX6</accession>
<name>A0A834SXX6_9FABA</name>
<dbReference type="Proteomes" id="UP000634136">
    <property type="component" value="Unassembled WGS sequence"/>
</dbReference>